<evidence type="ECO:0000313" key="12">
    <source>
        <dbReference type="EMBL" id="MDH7453076.1"/>
    </source>
</evidence>
<evidence type="ECO:0000256" key="6">
    <source>
        <dbReference type="ARBA" id="ARBA00023054"/>
    </source>
</evidence>
<dbReference type="PANTHER" id="PTHR34981:SF1">
    <property type="entry name" value="CELL DIVISION PROTEIN ZAPA"/>
    <property type="match status" value="1"/>
</dbReference>
<dbReference type="InterPro" id="IPR042233">
    <property type="entry name" value="Cell_div_ZapA_N"/>
</dbReference>
<evidence type="ECO:0000256" key="7">
    <source>
        <dbReference type="ARBA" id="ARBA00023210"/>
    </source>
</evidence>
<dbReference type="Gene3D" id="1.20.5.50">
    <property type="match status" value="1"/>
</dbReference>
<dbReference type="Pfam" id="PF05164">
    <property type="entry name" value="ZapA"/>
    <property type="match status" value="1"/>
</dbReference>
<keyword evidence="8" id="KW-0131">Cell cycle</keyword>
<comment type="function">
    <text evidence="9">Activator of cell division through the inhibition of FtsZ GTPase activity, therefore promoting FtsZ assembly into bundles of protofilaments necessary for the formation of the division Z ring. It is recruited early at mid-cell but it is not essential for cell division.</text>
</comment>
<evidence type="ECO:0000256" key="2">
    <source>
        <dbReference type="ARBA" id="ARBA00010074"/>
    </source>
</evidence>
<accession>A0ABT6MR15</accession>
<dbReference type="Proteomes" id="UP001160550">
    <property type="component" value="Unassembled WGS sequence"/>
</dbReference>
<dbReference type="EMBL" id="JARYGX010000017">
    <property type="protein sequence ID" value="MDH7453076.1"/>
    <property type="molecule type" value="Genomic_DNA"/>
</dbReference>
<comment type="subunit">
    <text evidence="10">Homodimer. Interacts with FtsZ.</text>
</comment>
<sequence length="99" mass="10969">MSSASEAVNVRLLDREYTVGVSAEGRDSLVAAARVLDERMREVRGNNRMAAVDRVAVLAALNLAHELQQLREENAQRDREISGLLEGLQRKLDGLIDAR</sequence>
<dbReference type="PANTHER" id="PTHR34981">
    <property type="entry name" value="CELL DIVISION PROTEIN ZAPA"/>
    <property type="match status" value="1"/>
</dbReference>
<keyword evidence="5 12" id="KW-0132">Cell division</keyword>
<dbReference type="Gene3D" id="3.30.160.880">
    <property type="entry name" value="Cell division protein ZapA protomer, N-terminal domain"/>
    <property type="match status" value="1"/>
</dbReference>
<comment type="subcellular location">
    <subcellularLocation>
        <location evidence="1">Cytoplasm</location>
    </subcellularLocation>
</comment>
<keyword evidence="7" id="KW-0717">Septation</keyword>
<evidence type="ECO:0000256" key="10">
    <source>
        <dbReference type="ARBA" id="ARBA00026068"/>
    </source>
</evidence>
<evidence type="ECO:0000256" key="3">
    <source>
        <dbReference type="ARBA" id="ARBA00015195"/>
    </source>
</evidence>
<evidence type="ECO:0000256" key="8">
    <source>
        <dbReference type="ARBA" id="ARBA00023306"/>
    </source>
</evidence>
<keyword evidence="13" id="KW-1185">Reference proteome</keyword>
<comment type="similarity">
    <text evidence="2">Belongs to the ZapA family. Type 1 subfamily.</text>
</comment>
<dbReference type="InterPro" id="IPR036192">
    <property type="entry name" value="Cell_div_ZapA-like_sf"/>
</dbReference>
<dbReference type="SUPFAM" id="SSF102829">
    <property type="entry name" value="Cell division protein ZapA-like"/>
    <property type="match status" value="1"/>
</dbReference>
<reference evidence="12" key="2">
    <citation type="submission" date="2023-04" db="EMBL/GenBank/DDBJ databases">
        <authorList>
            <person name="Sun J.-Q."/>
        </authorList>
    </citation>
    <scope>NUCLEOTIDE SEQUENCE</scope>
    <source>
        <strain evidence="12">CC-YY355</strain>
    </source>
</reference>
<evidence type="ECO:0000256" key="11">
    <source>
        <dbReference type="ARBA" id="ARBA00033158"/>
    </source>
</evidence>
<comment type="caution">
    <text evidence="12">The sequence shown here is derived from an EMBL/GenBank/DDBJ whole genome shotgun (WGS) entry which is preliminary data.</text>
</comment>
<dbReference type="GO" id="GO:0051301">
    <property type="term" value="P:cell division"/>
    <property type="evidence" value="ECO:0007669"/>
    <property type="project" value="UniProtKB-KW"/>
</dbReference>
<keyword evidence="6" id="KW-0175">Coiled coil</keyword>
<proteinExistence type="inferred from homology"/>
<evidence type="ECO:0000256" key="5">
    <source>
        <dbReference type="ARBA" id="ARBA00022618"/>
    </source>
</evidence>
<protein>
    <recommendedName>
        <fullName evidence="3">Cell division protein ZapA</fullName>
    </recommendedName>
    <alternativeName>
        <fullName evidence="11">Z ring-associated protein ZapA</fullName>
    </alternativeName>
</protein>
<evidence type="ECO:0000256" key="1">
    <source>
        <dbReference type="ARBA" id="ARBA00004496"/>
    </source>
</evidence>
<reference evidence="12" key="1">
    <citation type="journal article" date="2007" name="Int. J. Syst. Evol. Microbiol.">
        <title>Luteimonas composti sp. nov., a moderately thermophilic bacterium isolated from food waste.</title>
        <authorList>
            <person name="Young C.C."/>
            <person name="Kampfer P."/>
            <person name="Chen W.M."/>
            <person name="Yen W.S."/>
            <person name="Arun A.B."/>
            <person name="Lai W.A."/>
            <person name="Shen F.T."/>
            <person name="Rekha P.D."/>
            <person name="Lin K.Y."/>
            <person name="Chou J.H."/>
        </authorList>
    </citation>
    <scope>NUCLEOTIDE SEQUENCE</scope>
    <source>
        <strain evidence="12">CC-YY355</strain>
    </source>
</reference>
<dbReference type="RefSeq" id="WP_280942289.1">
    <property type="nucleotide sequence ID" value="NZ_JARYGX010000017.1"/>
</dbReference>
<name>A0ABT6MR15_9GAMM</name>
<evidence type="ECO:0000256" key="4">
    <source>
        <dbReference type="ARBA" id="ARBA00022490"/>
    </source>
</evidence>
<dbReference type="InterPro" id="IPR007838">
    <property type="entry name" value="Cell_div_ZapA-like"/>
</dbReference>
<evidence type="ECO:0000256" key="9">
    <source>
        <dbReference type="ARBA" id="ARBA00024910"/>
    </source>
</evidence>
<keyword evidence="4" id="KW-0963">Cytoplasm</keyword>
<organism evidence="12 13">
    <name type="scientific">Luteimonas composti</name>
    <dbReference type="NCBI Taxonomy" id="398257"/>
    <lineage>
        <taxon>Bacteria</taxon>
        <taxon>Pseudomonadati</taxon>
        <taxon>Pseudomonadota</taxon>
        <taxon>Gammaproteobacteria</taxon>
        <taxon>Lysobacterales</taxon>
        <taxon>Lysobacteraceae</taxon>
        <taxon>Luteimonas</taxon>
    </lineage>
</organism>
<evidence type="ECO:0000313" key="13">
    <source>
        <dbReference type="Proteomes" id="UP001160550"/>
    </source>
</evidence>
<gene>
    <name evidence="12" type="ORF">QF205_08300</name>
</gene>